<dbReference type="EMBL" id="JBHTKK010000028">
    <property type="protein sequence ID" value="MFD1067801.1"/>
    <property type="molecule type" value="Genomic_DNA"/>
</dbReference>
<dbReference type="InterPro" id="IPR020846">
    <property type="entry name" value="MFS_dom"/>
</dbReference>
<keyword evidence="2" id="KW-0813">Transport</keyword>
<evidence type="ECO:0000259" key="8">
    <source>
        <dbReference type="PROSITE" id="PS50850"/>
    </source>
</evidence>
<dbReference type="PANTHER" id="PTHR23513:SF6">
    <property type="entry name" value="MAJOR FACILITATOR SUPERFAMILY ASSOCIATED DOMAIN-CONTAINING PROTEIN"/>
    <property type="match status" value="1"/>
</dbReference>
<feature type="transmembrane region" description="Helical" evidence="7">
    <location>
        <begin position="283"/>
        <end position="302"/>
    </location>
</feature>
<feature type="transmembrane region" description="Helical" evidence="7">
    <location>
        <begin position="343"/>
        <end position="365"/>
    </location>
</feature>
<feature type="transmembrane region" description="Helical" evidence="7">
    <location>
        <begin position="308"/>
        <end position="331"/>
    </location>
</feature>
<keyword evidence="10" id="KW-1185">Reference proteome</keyword>
<keyword evidence="3" id="KW-1003">Cell membrane</keyword>
<evidence type="ECO:0000313" key="9">
    <source>
        <dbReference type="EMBL" id="MFD1067801.1"/>
    </source>
</evidence>
<evidence type="ECO:0000256" key="7">
    <source>
        <dbReference type="SAM" id="Phobius"/>
    </source>
</evidence>
<dbReference type="CDD" id="cd06173">
    <property type="entry name" value="MFS_MefA_like"/>
    <property type="match status" value="1"/>
</dbReference>
<keyword evidence="4 7" id="KW-0812">Transmembrane</keyword>
<comment type="caution">
    <text evidence="9">The sequence shown here is derived from an EMBL/GenBank/DDBJ whole genome shotgun (WGS) entry which is preliminary data.</text>
</comment>
<evidence type="ECO:0000256" key="2">
    <source>
        <dbReference type="ARBA" id="ARBA00022448"/>
    </source>
</evidence>
<dbReference type="Gene3D" id="1.20.1250.20">
    <property type="entry name" value="MFS general substrate transporter like domains"/>
    <property type="match status" value="1"/>
</dbReference>
<feature type="transmembrane region" description="Helical" evidence="7">
    <location>
        <begin position="72"/>
        <end position="90"/>
    </location>
</feature>
<evidence type="ECO:0000256" key="6">
    <source>
        <dbReference type="ARBA" id="ARBA00023136"/>
    </source>
</evidence>
<dbReference type="PROSITE" id="PS50850">
    <property type="entry name" value="MFS"/>
    <property type="match status" value="1"/>
</dbReference>
<evidence type="ECO:0000256" key="1">
    <source>
        <dbReference type="ARBA" id="ARBA00004651"/>
    </source>
</evidence>
<keyword evidence="6 7" id="KW-0472">Membrane</keyword>
<feature type="transmembrane region" description="Helical" evidence="7">
    <location>
        <begin position="167"/>
        <end position="184"/>
    </location>
</feature>
<gene>
    <name evidence="9" type="ORF">ACFQ19_17475</name>
</gene>
<dbReference type="InterPro" id="IPR036259">
    <property type="entry name" value="MFS_trans_sf"/>
</dbReference>
<feature type="transmembrane region" description="Helical" evidence="7">
    <location>
        <begin position="371"/>
        <end position="390"/>
    </location>
</feature>
<dbReference type="InterPro" id="IPR011701">
    <property type="entry name" value="MFS"/>
</dbReference>
<name>A0ABW3NJV6_9BACI</name>
<dbReference type="Proteomes" id="UP001597041">
    <property type="component" value="Unassembled WGS sequence"/>
</dbReference>
<evidence type="ECO:0000256" key="4">
    <source>
        <dbReference type="ARBA" id="ARBA00022692"/>
    </source>
</evidence>
<feature type="transmembrane region" description="Helical" evidence="7">
    <location>
        <begin position="96"/>
        <end position="116"/>
    </location>
</feature>
<dbReference type="RefSeq" id="WP_379593953.1">
    <property type="nucleotide sequence ID" value="NZ_JBHTKK010000028.1"/>
</dbReference>
<sequence length="409" mass="45466">MLFQNKKFQYLIWSRISSNIGDSIFYVVSMWVVLEISDSPVLTGVAGFLFTLPSILNVFIGPLIDRSNPIKLYIFVSFLQAFLLGIILFSSSVGDINVWMLLCIIFLLTIFTEVVYPIENVLIPKVVPEKHLVKANAVMSVAYQGLDFVFNGLSGMLIGFFAISTLYGINIIFFMIPILLMILLKRVQVIKNEEDQARNTNYKAALLEGIKAVNHPLLRAFLIPLTMVNFLFAMVLVTLPSFADQYGNGSSTYGLTIAFLGLGSMLGALFIDRFKTKQRLGIILSFGFMLSGAAWILMVFSIHISSILFYMLLVISYAFIGAVNVLFTVLFQKLPEEKILGRVNTAVESIISFAMPVGSLIGGFLTELTSPIFVLCLFGIGLIILGAFYLTNRNIQSLPDIDKMGKLQK</sequence>
<dbReference type="PANTHER" id="PTHR23513">
    <property type="entry name" value="INTEGRAL MEMBRANE EFFLUX PROTEIN-RELATED"/>
    <property type="match status" value="1"/>
</dbReference>
<evidence type="ECO:0000313" key="10">
    <source>
        <dbReference type="Proteomes" id="UP001597041"/>
    </source>
</evidence>
<dbReference type="SUPFAM" id="SSF103473">
    <property type="entry name" value="MFS general substrate transporter"/>
    <property type="match status" value="1"/>
</dbReference>
<feature type="transmembrane region" description="Helical" evidence="7">
    <location>
        <begin position="40"/>
        <end position="60"/>
    </location>
</feature>
<feature type="transmembrane region" description="Helical" evidence="7">
    <location>
        <begin position="12"/>
        <end position="34"/>
    </location>
</feature>
<keyword evidence="5 7" id="KW-1133">Transmembrane helix</keyword>
<dbReference type="Pfam" id="PF07690">
    <property type="entry name" value="MFS_1"/>
    <property type="match status" value="1"/>
</dbReference>
<accession>A0ABW3NJV6</accession>
<organism evidence="9 10">
    <name type="scientific">Oceanobacillus locisalsi</name>
    <dbReference type="NCBI Taxonomy" id="546107"/>
    <lineage>
        <taxon>Bacteria</taxon>
        <taxon>Bacillati</taxon>
        <taxon>Bacillota</taxon>
        <taxon>Bacilli</taxon>
        <taxon>Bacillales</taxon>
        <taxon>Bacillaceae</taxon>
        <taxon>Oceanobacillus</taxon>
    </lineage>
</organism>
<feature type="transmembrane region" description="Helical" evidence="7">
    <location>
        <begin position="217"/>
        <end position="239"/>
    </location>
</feature>
<evidence type="ECO:0000256" key="5">
    <source>
        <dbReference type="ARBA" id="ARBA00022989"/>
    </source>
</evidence>
<proteinExistence type="predicted"/>
<feature type="transmembrane region" description="Helical" evidence="7">
    <location>
        <begin position="137"/>
        <end position="161"/>
    </location>
</feature>
<evidence type="ECO:0000256" key="3">
    <source>
        <dbReference type="ARBA" id="ARBA00022475"/>
    </source>
</evidence>
<reference evidence="10" key="1">
    <citation type="journal article" date="2019" name="Int. J. Syst. Evol. Microbiol.">
        <title>The Global Catalogue of Microorganisms (GCM) 10K type strain sequencing project: providing services to taxonomists for standard genome sequencing and annotation.</title>
        <authorList>
            <consortium name="The Broad Institute Genomics Platform"/>
            <consortium name="The Broad Institute Genome Sequencing Center for Infectious Disease"/>
            <person name="Wu L."/>
            <person name="Ma J."/>
        </authorList>
    </citation>
    <scope>NUCLEOTIDE SEQUENCE [LARGE SCALE GENOMIC DNA]</scope>
    <source>
        <strain evidence="10">CCUG 56608</strain>
    </source>
</reference>
<protein>
    <submittedName>
        <fullName evidence="9">MFS transporter</fullName>
    </submittedName>
</protein>
<comment type="subcellular location">
    <subcellularLocation>
        <location evidence="1">Cell membrane</location>
        <topology evidence="1">Multi-pass membrane protein</topology>
    </subcellularLocation>
</comment>
<feature type="domain" description="Major facilitator superfamily (MFS) profile" evidence="8">
    <location>
        <begin position="217"/>
        <end position="409"/>
    </location>
</feature>
<feature type="transmembrane region" description="Helical" evidence="7">
    <location>
        <begin position="251"/>
        <end position="271"/>
    </location>
</feature>